<keyword evidence="7" id="KW-1185">Reference proteome</keyword>
<reference evidence="5 7" key="2">
    <citation type="submission" date="2024-07" db="EMBL/GenBank/DDBJ databases">
        <authorList>
            <person name="Akdeniz Z."/>
        </authorList>
    </citation>
    <scope>NUCLEOTIDE SEQUENCE [LARGE SCALE GENOMIC DNA]</scope>
</reference>
<comment type="caution">
    <text evidence="3">The sequence shown here is derived from an EMBL/GenBank/DDBJ whole genome shotgun (WGS) entry which is preliminary data.</text>
</comment>
<feature type="region of interest" description="Disordered" evidence="2">
    <location>
        <begin position="123"/>
        <end position="178"/>
    </location>
</feature>
<evidence type="ECO:0000313" key="4">
    <source>
        <dbReference type="EMBL" id="CAI9943732.1"/>
    </source>
</evidence>
<gene>
    <name evidence="3" type="ORF">HINF_LOCUS27668</name>
    <name evidence="4" type="ORF">HINF_LOCUS31377</name>
    <name evidence="5" type="ORF">HINF_LOCUS41594</name>
    <name evidence="6" type="ORF">HINF_LOCUS77925</name>
</gene>
<dbReference type="AlphaFoldDB" id="A0AA86PMV6"/>
<dbReference type="EMBL" id="CAXDID020000167">
    <property type="protein sequence ID" value="CAL6046165.1"/>
    <property type="molecule type" value="Genomic_DNA"/>
</dbReference>
<sequence>MSNSTSLLANEIMDRFRHDLEEIDADSEEIQQAEAAILQMIKEDEPSTLSPVLEPIIQPIIQPQNEPVIQIAVETEEKLQINEAKTEGKEPEKDKQNEELKSASIVAEEIVKTHETEIKKQITQKIEEDKIEDKPVEKVEEKKPEENKAVKPKEEKKKETKKKGGFSCCAAPLPPGYD</sequence>
<evidence type="ECO:0000313" key="3">
    <source>
        <dbReference type="EMBL" id="CAI9940023.1"/>
    </source>
</evidence>
<dbReference type="EMBL" id="CAXDID020000794">
    <property type="protein sequence ID" value="CAL6114333.1"/>
    <property type="molecule type" value="Genomic_DNA"/>
</dbReference>
<accession>A0AA86PMV6</accession>
<evidence type="ECO:0000313" key="6">
    <source>
        <dbReference type="EMBL" id="CAL6114333.1"/>
    </source>
</evidence>
<reference evidence="3" key="1">
    <citation type="submission" date="2023-06" db="EMBL/GenBank/DDBJ databases">
        <authorList>
            <person name="Kurt Z."/>
        </authorList>
    </citation>
    <scope>NUCLEOTIDE SEQUENCE</scope>
</reference>
<feature type="compositionally biased region" description="Basic and acidic residues" evidence="2">
    <location>
        <begin position="82"/>
        <end position="101"/>
    </location>
</feature>
<protein>
    <submittedName>
        <fullName evidence="5">Hypothetical_protein</fullName>
    </submittedName>
</protein>
<proteinExistence type="predicted"/>
<organism evidence="3">
    <name type="scientific">Hexamita inflata</name>
    <dbReference type="NCBI Taxonomy" id="28002"/>
    <lineage>
        <taxon>Eukaryota</taxon>
        <taxon>Metamonada</taxon>
        <taxon>Diplomonadida</taxon>
        <taxon>Hexamitidae</taxon>
        <taxon>Hexamitinae</taxon>
        <taxon>Hexamita</taxon>
    </lineage>
</organism>
<feature type="coiled-coil region" evidence="1">
    <location>
        <begin position="13"/>
        <end position="43"/>
    </location>
</feature>
<keyword evidence="1" id="KW-0175">Coiled coil</keyword>
<evidence type="ECO:0000256" key="1">
    <source>
        <dbReference type="SAM" id="Coils"/>
    </source>
</evidence>
<dbReference type="EMBL" id="CATOUU010000670">
    <property type="protein sequence ID" value="CAI9940023.1"/>
    <property type="molecule type" value="Genomic_DNA"/>
</dbReference>
<dbReference type="EMBL" id="CATOUU010000718">
    <property type="protein sequence ID" value="CAI9943732.1"/>
    <property type="molecule type" value="Genomic_DNA"/>
</dbReference>
<dbReference type="Proteomes" id="UP001642409">
    <property type="component" value="Unassembled WGS sequence"/>
</dbReference>
<evidence type="ECO:0000313" key="7">
    <source>
        <dbReference type="Proteomes" id="UP001642409"/>
    </source>
</evidence>
<feature type="compositionally biased region" description="Basic and acidic residues" evidence="2">
    <location>
        <begin position="123"/>
        <end position="158"/>
    </location>
</feature>
<evidence type="ECO:0000256" key="2">
    <source>
        <dbReference type="SAM" id="MobiDB-lite"/>
    </source>
</evidence>
<feature type="region of interest" description="Disordered" evidence="2">
    <location>
        <begin position="82"/>
        <end position="102"/>
    </location>
</feature>
<name>A0AA86PMV6_9EUKA</name>
<evidence type="ECO:0000313" key="5">
    <source>
        <dbReference type="EMBL" id="CAL6046165.1"/>
    </source>
</evidence>